<feature type="compositionally biased region" description="Acidic residues" evidence="1">
    <location>
        <begin position="390"/>
        <end position="419"/>
    </location>
</feature>
<dbReference type="AlphaFoldDB" id="A0A7S2U536"/>
<organism evidence="2">
    <name type="scientific">Attheya septentrionalis</name>
    <dbReference type="NCBI Taxonomy" id="420275"/>
    <lineage>
        <taxon>Eukaryota</taxon>
        <taxon>Sar</taxon>
        <taxon>Stramenopiles</taxon>
        <taxon>Ochrophyta</taxon>
        <taxon>Bacillariophyta</taxon>
        <taxon>Coscinodiscophyceae</taxon>
        <taxon>Chaetocerotophycidae</taxon>
        <taxon>Chaetocerotales</taxon>
        <taxon>Attheyaceae</taxon>
        <taxon>Attheya</taxon>
    </lineage>
</organism>
<evidence type="ECO:0000256" key="1">
    <source>
        <dbReference type="SAM" id="MobiDB-lite"/>
    </source>
</evidence>
<dbReference type="EMBL" id="HBHQ01001015">
    <property type="protein sequence ID" value="CAD9808827.1"/>
    <property type="molecule type" value="Transcribed_RNA"/>
</dbReference>
<sequence>MTQVAWDTLVRRLLHAMMTNDTFYVVMSGNSAAEGAGNNFFQSYMMQFHHIMEPVFDKLGMKLITRNNANGGVGSTIPALGGSSFYGESDILINDAEWFDNDPGPHDLFNRQAILSGERVPVMLTHHAEHILAWSNNMAPIGGFQWGWDFVPETTGEGQAMEVPYAARYMRCNIDANNLNLCGLEKFNSTCWVDRRDVKPPVAQGGFIRGRTKSHPGWRYHRLHSRKLAMMVLHALDTALEIWTVGVQANGAPLHESYWHMGEHYKLIRADLIELDAQADEKSASGLATPCEQFFSKFPIVCRVAMHGYGEWTPRVTPDDNSIHGICKHATNGYYPGQTDIPLYTGPDILPLNWKIPQGDIDVHAIAIASTSPRPPLDHSWNPDDHMNPDDYDDDEIDDDTTDDDDFDDDDIDDDTTDDELYNRRRMGGMRAERNFIQEQLAEHRESVLVDEVDRIRGFREQLGLTGGTFQPLHSPGDRPIVPMRGSNHEDTNRLLKEEEISPGLGWYLHNAETGFCDGSAQSECSRKNTSNCLMSGQNDARGGIIGDGLSGWLIMELKNIRSGVVLARVEDYTHADADPQTEGWTEVNNKNGQRKLFVPENDFFLDIAINGNIRTLNYTQLQEERHEVVHNMEIWPLLLDESKWNEQPSLSNEGETLEVGMRIRSSKGRDATISLTHLYCA</sequence>
<gene>
    <name evidence="2" type="ORF">ASEP1449_LOCUS649</name>
</gene>
<evidence type="ECO:0000313" key="2">
    <source>
        <dbReference type="EMBL" id="CAD9808827.1"/>
    </source>
</evidence>
<feature type="region of interest" description="Disordered" evidence="1">
    <location>
        <begin position="467"/>
        <end position="488"/>
    </location>
</feature>
<name>A0A7S2U536_9STRA</name>
<proteinExistence type="predicted"/>
<feature type="region of interest" description="Disordered" evidence="1">
    <location>
        <begin position="373"/>
        <end position="419"/>
    </location>
</feature>
<reference evidence="2" key="1">
    <citation type="submission" date="2021-01" db="EMBL/GenBank/DDBJ databases">
        <authorList>
            <person name="Corre E."/>
            <person name="Pelletier E."/>
            <person name="Niang G."/>
            <person name="Scheremetjew M."/>
            <person name="Finn R."/>
            <person name="Kale V."/>
            <person name="Holt S."/>
            <person name="Cochrane G."/>
            <person name="Meng A."/>
            <person name="Brown T."/>
            <person name="Cohen L."/>
        </authorList>
    </citation>
    <scope>NUCLEOTIDE SEQUENCE</scope>
    <source>
        <strain evidence="2">CCMP2084</strain>
    </source>
</reference>
<protein>
    <submittedName>
        <fullName evidence="2">Uncharacterized protein</fullName>
    </submittedName>
</protein>
<accession>A0A7S2U536</accession>